<feature type="transmembrane region" description="Helical" evidence="7">
    <location>
        <begin position="21"/>
        <end position="43"/>
    </location>
</feature>
<dbReference type="GO" id="GO:0015990">
    <property type="term" value="P:electron transport coupled proton transport"/>
    <property type="evidence" value="ECO:0007669"/>
    <property type="project" value="TreeGrafter"/>
</dbReference>
<evidence type="ECO:0000313" key="9">
    <source>
        <dbReference type="Proteomes" id="UP000625210"/>
    </source>
</evidence>
<dbReference type="RefSeq" id="WP_188648834.1">
    <property type="nucleotide sequence ID" value="NZ_BMHQ01000013.1"/>
</dbReference>
<dbReference type="GO" id="GO:0009319">
    <property type="term" value="C:cytochrome o ubiquinol oxidase complex"/>
    <property type="evidence" value="ECO:0007669"/>
    <property type="project" value="TreeGrafter"/>
</dbReference>
<reference evidence="8" key="1">
    <citation type="journal article" date="2014" name="Int. J. Syst. Evol. Microbiol.">
        <title>Complete genome sequence of Corynebacterium casei LMG S-19264T (=DSM 44701T), isolated from a smear-ripened cheese.</title>
        <authorList>
            <consortium name="US DOE Joint Genome Institute (JGI-PGF)"/>
            <person name="Walter F."/>
            <person name="Albersmeier A."/>
            <person name="Kalinowski J."/>
            <person name="Ruckert C."/>
        </authorList>
    </citation>
    <scope>NUCLEOTIDE SEQUENCE</scope>
    <source>
        <strain evidence="8">CGMCC 1.15179</strain>
    </source>
</reference>
<evidence type="ECO:0000313" key="8">
    <source>
        <dbReference type="EMBL" id="GGE26863.1"/>
    </source>
</evidence>
<keyword evidence="9" id="KW-1185">Reference proteome</keyword>
<comment type="similarity">
    <text evidence="2">Belongs to the cytochrome c oxidase bacterial subunit 4 family.</text>
</comment>
<dbReference type="Proteomes" id="UP000625210">
    <property type="component" value="Unassembled WGS sequence"/>
</dbReference>
<dbReference type="GO" id="GO:0005886">
    <property type="term" value="C:plasma membrane"/>
    <property type="evidence" value="ECO:0007669"/>
    <property type="project" value="UniProtKB-SubCell"/>
</dbReference>
<dbReference type="InterPro" id="IPR005171">
    <property type="entry name" value="Cyt_c_oxidase_su4_prok"/>
</dbReference>
<name>A0A8J2YEN5_9BACL</name>
<evidence type="ECO:0008006" key="10">
    <source>
        <dbReference type="Google" id="ProtNLM"/>
    </source>
</evidence>
<feature type="transmembrane region" description="Helical" evidence="7">
    <location>
        <begin position="49"/>
        <end position="71"/>
    </location>
</feature>
<keyword evidence="6 7" id="KW-0472">Membrane</keyword>
<keyword evidence="3" id="KW-1003">Cell membrane</keyword>
<keyword evidence="5 7" id="KW-1133">Transmembrane helix</keyword>
<evidence type="ECO:0000256" key="4">
    <source>
        <dbReference type="ARBA" id="ARBA00022692"/>
    </source>
</evidence>
<evidence type="ECO:0000256" key="7">
    <source>
        <dbReference type="SAM" id="Phobius"/>
    </source>
</evidence>
<organism evidence="8 9">
    <name type="scientific">Marinithermofilum abyssi</name>
    <dbReference type="NCBI Taxonomy" id="1571185"/>
    <lineage>
        <taxon>Bacteria</taxon>
        <taxon>Bacillati</taxon>
        <taxon>Bacillota</taxon>
        <taxon>Bacilli</taxon>
        <taxon>Bacillales</taxon>
        <taxon>Thermoactinomycetaceae</taxon>
        <taxon>Marinithermofilum</taxon>
    </lineage>
</organism>
<dbReference type="EMBL" id="BMHQ01000013">
    <property type="protein sequence ID" value="GGE26863.1"/>
    <property type="molecule type" value="Genomic_DNA"/>
</dbReference>
<dbReference type="InterPro" id="IPR050968">
    <property type="entry name" value="Cytochrome_c_oxidase_bac_sub4"/>
</dbReference>
<evidence type="ECO:0000256" key="6">
    <source>
        <dbReference type="ARBA" id="ARBA00023136"/>
    </source>
</evidence>
<reference evidence="8" key="2">
    <citation type="submission" date="2020-09" db="EMBL/GenBank/DDBJ databases">
        <authorList>
            <person name="Sun Q."/>
            <person name="Zhou Y."/>
        </authorList>
    </citation>
    <scope>NUCLEOTIDE SEQUENCE</scope>
    <source>
        <strain evidence="8">CGMCC 1.15179</strain>
    </source>
</reference>
<dbReference type="GO" id="GO:0019646">
    <property type="term" value="P:aerobic electron transport chain"/>
    <property type="evidence" value="ECO:0007669"/>
    <property type="project" value="TreeGrafter"/>
</dbReference>
<sequence length="104" mass="11041">MKANAEQTKNQTAVQTSQESAWKHVTSFAVMIVLTAIAFAAVATNLVPSHLLVPLLLTLAAVQVVVQLYTFMHLNQKGSGFPVAFMASGIFIGVISAVALMILV</sequence>
<comment type="subcellular location">
    <subcellularLocation>
        <location evidence="1">Cell membrane</location>
        <topology evidence="1">Multi-pass membrane protein</topology>
    </subcellularLocation>
</comment>
<dbReference type="GO" id="GO:0015078">
    <property type="term" value="F:proton transmembrane transporter activity"/>
    <property type="evidence" value="ECO:0007669"/>
    <property type="project" value="TreeGrafter"/>
</dbReference>
<evidence type="ECO:0000256" key="3">
    <source>
        <dbReference type="ARBA" id="ARBA00022475"/>
    </source>
</evidence>
<dbReference type="GO" id="GO:0009486">
    <property type="term" value="F:cytochrome bo3 ubiquinol oxidase activity"/>
    <property type="evidence" value="ECO:0007669"/>
    <property type="project" value="TreeGrafter"/>
</dbReference>
<proteinExistence type="inferred from homology"/>
<protein>
    <recommendedName>
        <fullName evidence="10">Cytochrome c oxidase subunit 4</fullName>
    </recommendedName>
</protein>
<accession>A0A8J2YEN5</accession>
<evidence type="ECO:0000256" key="2">
    <source>
        <dbReference type="ARBA" id="ARBA00008079"/>
    </source>
</evidence>
<gene>
    <name evidence="8" type="ORF">GCM10011571_31340</name>
</gene>
<keyword evidence="4 7" id="KW-0812">Transmembrane</keyword>
<feature type="transmembrane region" description="Helical" evidence="7">
    <location>
        <begin position="83"/>
        <end position="103"/>
    </location>
</feature>
<dbReference type="AlphaFoldDB" id="A0A8J2YEN5"/>
<dbReference type="Pfam" id="PF03626">
    <property type="entry name" value="COX4_pro"/>
    <property type="match status" value="1"/>
</dbReference>
<evidence type="ECO:0000256" key="5">
    <source>
        <dbReference type="ARBA" id="ARBA00022989"/>
    </source>
</evidence>
<evidence type="ECO:0000256" key="1">
    <source>
        <dbReference type="ARBA" id="ARBA00004651"/>
    </source>
</evidence>
<dbReference type="PANTHER" id="PTHR36835:SF1">
    <property type="entry name" value="CYTOCHROME BO(3) UBIQUINOL OXIDASE SUBUNIT 4"/>
    <property type="match status" value="1"/>
</dbReference>
<comment type="caution">
    <text evidence="8">The sequence shown here is derived from an EMBL/GenBank/DDBJ whole genome shotgun (WGS) entry which is preliminary data.</text>
</comment>
<dbReference type="PANTHER" id="PTHR36835">
    <property type="entry name" value="CYTOCHROME BO(3) UBIQUINOL OXIDASE SUBUNIT 4"/>
    <property type="match status" value="1"/>
</dbReference>